<dbReference type="Proteomes" id="UP000703661">
    <property type="component" value="Unassembled WGS sequence"/>
</dbReference>
<evidence type="ECO:0000313" key="4">
    <source>
        <dbReference type="Proteomes" id="UP000703661"/>
    </source>
</evidence>
<dbReference type="AlphaFoldDB" id="A0A9P6MYX5"/>
<feature type="compositionally biased region" description="Basic and acidic residues" evidence="1">
    <location>
        <begin position="126"/>
        <end position="135"/>
    </location>
</feature>
<gene>
    <name evidence="3" type="ORF">BGZ80_007923</name>
</gene>
<dbReference type="SUPFAM" id="SSF55277">
    <property type="entry name" value="GYF domain"/>
    <property type="match status" value="1"/>
</dbReference>
<dbReference type="OrthoDB" id="331341at2759"/>
<organism evidence="3 4">
    <name type="scientific">Entomortierella chlamydospora</name>
    <dbReference type="NCBI Taxonomy" id="101097"/>
    <lineage>
        <taxon>Eukaryota</taxon>
        <taxon>Fungi</taxon>
        <taxon>Fungi incertae sedis</taxon>
        <taxon>Mucoromycota</taxon>
        <taxon>Mortierellomycotina</taxon>
        <taxon>Mortierellomycetes</taxon>
        <taxon>Mortierellales</taxon>
        <taxon>Mortierellaceae</taxon>
        <taxon>Entomortierella</taxon>
    </lineage>
</organism>
<feature type="domain" description="GYF" evidence="2">
    <location>
        <begin position="371"/>
        <end position="431"/>
    </location>
</feature>
<reference evidence="3" key="1">
    <citation type="journal article" date="2020" name="Fungal Divers.">
        <title>Resolving the Mortierellaceae phylogeny through synthesis of multi-gene phylogenetics and phylogenomics.</title>
        <authorList>
            <person name="Vandepol N."/>
            <person name="Liber J."/>
            <person name="Desiro A."/>
            <person name="Na H."/>
            <person name="Kennedy M."/>
            <person name="Barry K."/>
            <person name="Grigoriev I.V."/>
            <person name="Miller A.N."/>
            <person name="O'Donnell K."/>
            <person name="Stajich J.E."/>
            <person name="Bonito G."/>
        </authorList>
    </citation>
    <scope>NUCLEOTIDE SEQUENCE</scope>
    <source>
        <strain evidence="3">NRRL 2769</strain>
    </source>
</reference>
<evidence type="ECO:0000313" key="3">
    <source>
        <dbReference type="EMBL" id="KAG0017776.1"/>
    </source>
</evidence>
<feature type="compositionally biased region" description="Basic and acidic residues" evidence="1">
    <location>
        <begin position="280"/>
        <end position="290"/>
    </location>
</feature>
<feature type="compositionally biased region" description="Acidic residues" evidence="1">
    <location>
        <begin position="65"/>
        <end position="75"/>
    </location>
</feature>
<protein>
    <recommendedName>
        <fullName evidence="2">GYF domain-containing protein</fullName>
    </recommendedName>
</protein>
<proteinExistence type="predicted"/>
<dbReference type="GO" id="GO:0005682">
    <property type="term" value="C:U5 snRNP"/>
    <property type="evidence" value="ECO:0007669"/>
    <property type="project" value="InterPro"/>
</dbReference>
<dbReference type="InterPro" id="IPR003169">
    <property type="entry name" value="GYF"/>
</dbReference>
<feature type="compositionally biased region" description="Basic and acidic residues" evidence="1">
    <location>
        <begin position="76"/>
        <end position="85"/>
    </location>
</feature>
<accession>A0A9P6MYX5</accession>
<evidence type="ECO:0000256" key="1">
    <source>
        <dbReference type="SAM" id="MobiDB-lite"/>
    </source>
</evidence>
<dbReference type="PROSITE" id="PS50829">
    <property type="entry name" value="GYF"/>
    <property type="match status" value="1"/>
</dbReference>
<sequence>MPANSNKRSTSREWSNNGEGSSSASKRVRFGGDRDGSGSLEDIDDSDLLEQRKTRRGGVTVVEYNEGEESSDDEEFNKKKEKLPIEEIAGNRAGGAGEEAEEEEEDMFADPEEIEMRKTERKKKSAAKDKGKDKNINWSEIGEDLDLNELDEDDYDSDGNLKIEAFNVKHELEEEGEIDEAGNFIRKLDPDRFHDSWLEGVSRKEIMAAHKAHERKEQLARIEEQQAAANAMTETDIYLELVNILKPGETVIEALQRQGGGKKSANKGAKHKKKAWQKNTKPEEEAHDIEASLESEEEVKRRKSIEKLTDLCDRMMARGHFDIYEETYEQIVRILRRADIIPDDWVIGTPVLRPGEQTEAMLEDDPLFSTDVSWEYKWANPSEGQSAEEIFGPFSGPEMKSWNEQGFFSQGILVRRVGDSTFEPASSDTFE</sequence>
<feature type="compositionally biased region" description="Basic residues" evidence="1">
    <location>
        <begin position="264"/>
        <end position="276"/>
    </location>
</feature>
<dbReference type="PANTHER" id="PTHR13138:SF3">
    <property type="entry name" value="CD2 ANTIGEN CYTOPLASMIC TAIL-BINDING PROTEIN 2"/>
    <property type="match status" value="1"/>
</dbReference>
<dbReference type="PANTHER" id="PTHR13138">
    <property type="entry name" value="PROTEIN LIN1"/>
    <property type="match status" value="1"/>
</dbReference>
<feature type="compositionally biased region" description="Acidic residues" evidence="1">
    <location>
        <begin position="98"/>
        <end position="113"/>
    </location>
</feature>
<dbReference type="EMBL" id="JAAAID010000416">
    <property type="protein sequence ID" value="KAG0017776.1"/>
    <property type="molecule type" value="Genomic_DNA"/>
</dbReference>
<keyword evidence="4" id="KW-1185">Reference proteome</keyword>
<feature type="compositionally biased region" description="Polar residues" evidence="1">
    <location>
        <begin position="1"/>
        <end position="25"/>
    </location>
</feature>
<dbReference type="Pfam" id="PF02213">
    <property type="entry name" value="GYF"/>
    <property type="match status" value="1"/>
</dbReference>
<evidence type="ECO:0000259" key="2">
    <source>
        <dbReference type="PROSITE" id="PS50829"/>
    </source>
</evidence>
<dbReference type="InterPro" id="IPR035445">
    <property type="entry name" value="GYF-like_dom_sf"/>
</dbReference>
<dbReference type="SMART" id="SM00444">
    <property type="entry name" value="GYF"/>
    <property type="match status" value="1"/>
</dbReference>
<dbReference type="Gene3D" id="3.30.1490.40">
    <property type="match status" value="1"/>
</dbReference>
<comment type="caution">
    <text evidence="3">The sequence shown here is derived from an EMBL/GenBank/DDBJ whole genome shotgun (WGS) entry which is preliminary data.</text>
</comment>
<name>A0A9P6MYX5_9FUNG</name>
<feature type="region of interest" description="Disordered" evidence="1">
    <location>
        <begin position="1"/>
        <end position="136"/>
    </location>
</feature>
<feature type="region of interest" description="Disordered" evidence="1">
    <location>
        <begin position="256"/>
        <end position="300"/>
    </location>
</feature>
<dbReference type="InterPro" id="IPR039905">
    <property type="entry name" value="CD2BP2/Lin1"/>
</dbReference>